<evidence type="ECO:0000313" key="2">
    <source>
        <dbReference type="EMBL" id="GBE78253.1"/>
    </source>
</evidence>
<dbReference type="STRING" id="139825.A0A401G7Y1"/>
<feature type="compositionally biased region" description="Polar residues" evidence="1">
    <location>
        <begin position="539"/>
        <end position="551"/>
    </location>
</feature>
<feature type="region of interest" description="Disordered" evidence="1">
    <location>
        <begin position="531"/>
        <end position="585"/>
    </location>
</feature>
<feature type="region of interest" description="Disordered" evidence="1">
    <location>
        <begin position="214"/>
        <end position="299"/>
    </location>
</feature>
<protein>
    <submittedName>
        <fullName evidence="2">Uncharacterized protein</fullName>
    </submittedName>
</protein>
<sequence length="585" mass="65042">MNPNFAPQNTGGNTADHAQLSSLLSMYAQLAGTNNPYAAAPQIPFLPHAQLSNNPYQGFPQYNQNLPQQPNQSFTLQGMPQLGQNVPGRQANQGIQASQSAPQQFSQADLQHLLNQPFFASNIGQAGLGQQASAINLTLMHLVQSALQMNVAVGTFPDDEQRLIQALHDGGIKKQTKRLALEALHGVNNHPAMAWKDYYLEHVDRLDQAAANLQHPVKPETVEKSSTSQSSSSNTGRQIETQVSASLPRLTDQDEHHKGHPYTSASTRETNTYRAHGERHDRRVIKSKRSSDKPATTVRRHVEDVVSLHPTHNNLRIPELPSRTPSPPLSETAPRKGKRFMEEDKDFFIKFIQRKLSKNPYLKQAKLCALLAEKAPYHSAASWSSYWLRHHDLPDKILAAARKKAVAQNKGLPEHSSSGNNECGSDSGLLSAGESDVHQGITGTKRPTESDYDTEDDLRNMGHSGDQFLSADLRVLARHVASQPNWDFMTRTEQWKPFAAKHSRRSLEAYAQAYGRFKTEIDRWVRKFRRGAKKAKAGPSSQPGPSKQTPEIQEVSPSAIYSRKRRASTSASVEAIEKRLKTDLE</sequence>
<organism evidence="2 3">
    <name type="scientific">Sparassis crispa</name>
    <dbReference type="NCBI Taxonomy" id="139825"/>
    <lineage>
        <taxon>Eukaryota</taxon>
        <taxon>Fungi</taxon>
        <taxon>Dikarya</taxon>
        <taxon>Basidiomycota</taxon>
        <taxon>Agaricomycotina</taxon>
        <taxon>Agaricomycetes</taxon>
        <taxon>Polyporales</taxon>
        <taxon>Sparassidaceae</taxon>
        <taxon>Sparassis</taxon>
    </lineage>
</organism>
<feature type="compositionally biased region" description="Basic and acidic residues" evidence="1">
    <location>
        <begin position="575"/>
        <end position="585"/>
    </location>
</feature>
<proteinExistence type="predicted"/>
<evidence type="ECO:0000313" key="3">
    <source>
        <dbReference type="Proteomes" id="UP000287166"/>
    </source>
</evidence>
<feature type="region of interest" description="Disordered" evidence="1">
    <location>
        <begin position="313"/>
        <end position="336"/>
    </location>
</feature>
<accession>A0A401G7Y1</accession>
<dbReference type="RefSeq" id="XP_027609166.1">
    <property type="nucleotide sequence ID" value="XM_027753365.1"/>
</dbReference>
<dbReference type="GeneID" id="38775170"/>
<name>A0A401G7Y1_9APHY</name>
<dbReference type="AlphaFoldDB" id="A0A401G7Y1"/>
<feature type="compositionally biased region" description="Polar residues" evidence="1">
    <location>
        <begin position="234"/>
        <end position="245"/>
    </location>
</feature>
<feature type="compositionally biased region" description="Polar residues" evidence="1">
    <location>
        <begin position="263"/>
        <end position="273"/>
    </location>
</feature>
<feature type="compositionally biased region" description="Polar residues" evidence="1">
    <location>
        <begin position="415"/>
        <end position="424"/>
    </location>
</feature>
<dbReference type="Proteomes" id="UP000287166">
    <property type="component" value="Unassembled WGS sequence"/>
</dbReference>
<keyword evidence="3" id="KW-1185">Reference proteome</keyword>
<feature type="region of interest" description="Disordered" evidence="1">
    <location>
        <begin position="408"/>
        <end position="463"/>
    </location>
</feature>
<comment type="caution">
    <text evidence="2">The sequence shown here is derived from an EMBL/GenBank/DDBJ whole genome shotgun (WGS) entry which is preliminary data.</text>
</comment>
<dbReference type="OrthoDB" id="3194584at2759"/>
<dbReference type="EMBL" id="BFAD01000001">
    <property type="protein sequence ID" value="GBE78253.1"/>
    <property type="molecule type" value="Genomic_DNA"/>
</dbReference>
<dbReference type="InParanoid" id="A0A401G7Y1"/>
<evidence type="ECO:0000256" key="1">
    <source>
        <dbReference type="SAM" id="MobiDB-lite"/>
    </source>
</evidence>
<gene>
    <name evidence="2" type="ORF">SCP_0111360</name>
</gene>
<reference evidence="2 3" key="1">
    <citation type="journal article" date="2018" name="Sci. Rep.">
        <title>Genome sequence of the cauliflower mushroom Sparassis crispa (Hanabiratake) and its association with beneficial usage.</title>
        <authorList>
            <person name="Kiyama R."/>
            <person name="Furutani Y."/>
            <person name="Kawaguchi K."/>
            <person name="Nakanishi T."/>
        </authorList>
    </citation>
    <scope>NUCLEOTIDE SEQUENCE [LARGE SCALE GENOMIC DNA]</scope>
</reference>